<dbReference type="RefSeq" id="WP_035177793.1">
    <property type="nucleotide sequence ID" value="NZ_AZFY01000096.1"/>
</dbReference>
<dbReference type="eggNOG" id="ENOG5030AYN">
    <property type="taxonomic scope" value="Bacteria"/>
</dbReference>
<proteinExistence type="predicted"/>
<feature type="transmembrane region" description="Helical" evidence="1">
    <location>
        <begin position="160"/>
        <end position="177"/>
    </location>
</feature>
<keyword evidence="1" id="KW-0472">Membrane</keyword>
<dbReference type="EMBL" id="AZFY01000096">
    <property type="protein sequence ID" value="KRM07417.1"/>
    <property type="molecule type" value="Genomic_DNA"/>
</dbReference>
<evidence type="ECO:0000313" key="3">
    <source>
        <dbReference type="EMBL" id="KRM07417.1"/>
    </source>
</evidence>
<evidence type="ECO:0000256" key="1">
    <source>
        <dbReference type="SAM" id="Phobius"/>
    </source>
</evidence>
<comment type="caution">
    <text evidence="2">The sequence shown here is derived from an EMBL/GenBank/DDBJ whole genome shotgun (WGS) entry which is preliminary data.</text>
</comment>
<evidence type="ECO:0000313" key="5">
    <source>
        <dbReference type="Proteomes" id="UP000051966"/>
    </source>
</evidence>
<gene>
    <name evidence="3" type="ORF">FD41_GL000372</name>
    <name evidence="2" type="ORF">JCM14108_406</name>
</gene>
<dbReference type="PATRIC" id="fig|1423743.5.peg.386"/>
<protein>
    <submittedName>
        <fullName evidence="2">Integral membrane protein</fullName>
    </submittedName>
</protein>
<evidence type="ECO:0000313" key="4">
    <source>
        <dbReference type="Proteomes" id="UP000019488"/>
    </source>
</evidence>
<accession>X0QA96</accession>
<reference evidence="2" key="1">
    <citation type="journal article" date="2014" name="Genome Announc.">
        <title>Draft Genome Sequences of Two Lactobacillus Strains, L. farraginis JCM 14108T and L. composti JCM 14202T, Isolated from Compost of Distilled Shochu Residue.</title>
        <authorList>
            <person name="Yuki M."/>
            <person name="Oshima K."/>
            <person name="Suda W."/>
            <person name="Kitahara M."/>
            <person name="Kitamura K."/>
            <person name="Iida T."/>
            <person name="Hattori M."/>
            <person name="Ohkuma M."/>
        </authorList>
    </citation>
    <scope>NUCLEOTIDE SEQUENCE [LARGE SCALE GENOMIC DNA]</scope>
    <source>
        <strain evidence="2">JCM 14108</strain>
    </source>
</reference>
<sequence length="191" mass="21474">MPKILNFALFVLSLLARLSFALTWFCFLIPICLVVQALKGTVTTNILQNDNFLVVSAHLHLQQTTIEHFPQYLYAGLMSVGAVLAVIGALYGLKALIKILMNIRQRQYFSDENRRLLWTFIVAQFYALAADPFIAGANQLARTYLGRVNTGYFDGTWEDIYADLVALAIIGTIYILFCSATKIKREAELTI</sequence>
<dbReference type="OrthoDB" id="2311145at2"/>
<feature type="transmembrane region" description="Helical" evidence="1">
    <location>
        <begin position="72"/>
        <end position="96"/>
    </location>
</feature>
<name>X0QA96_9LACO</name>
<dbReference type="EMBL" id="BAKI01000002">
    <property type="protein sequence ID" value="GAF35515.1"/>
    <property type="molecule type" value="Genomic_DNA"/>
</dbReference>
<reference evidence="3 5" key="2">
    <citation type="journal article" date="2015" name="Genome Announc.">
        <title>Expanding the biotechnology potential of lactobacilli through comparative genomics of 213 strains and associated genera.</title>
        <authorList>
            <person name="Sun Z."/>
            <person name="Harris H.M."/>
            <person name="McCann A."/>
            <person name="Guo C."/>
            <person name="Argimon S."/>
            <person name="Zhang W."/>
            <person name="Yang X."/>
            <person name="Jeffery I.B."/>
            <person name="Cooney J.C."/>
            <person name="Kagawa T.F."/>
            <person name="Liu W."/>
            <person name="Song Y."/>
            <person name="Salvetti E."/>
            <person name="Wrobel A."/>
            <person name="Rasinkangas P."/>
            <person name="Parkhill J."/>
            <person name="Rea M.C."/>
            <person name="O'Sullivan O."/>
            <person name="Ritari J."/>
            <person name="Douillard F.P."/>
            <person name="Paul Ross R."/>
            <person name="Yang R."/>
            <person name="Briner A.E."/>
            <person name="Felis G.E."/>
            <person name="de Vos W.M."/>
            <person name="Barrangou R."/>
            <person name="Klaenhammer T.R."/>
            <person name="Caufield P.W."/>
            <person name="Cui Y."/>
            <person name="Zhang H."/>
            <person name="O'Toole P.W."/>
        </authorList>
    </citation>
    <scope>NUCLEOTIDE SEQUENCE [LARGE SCALE GENOMIC DNA]</scope>
    <source>
        <strain evidence="3 5">DSM 18382</strain>
    </source>
</reference>
<dbReference type="Proteomes" id="UP000051966">
    <property type="component" value="Unassembled WGS sequence"/>
</dbReference>
<dbReference type="AlphaFoldDB" id="X0QA96"/>
<keyword evidence="5" id="KW-1185">Reference proteome</keyword>
<keyword evidence="1" id="KW-0812">Transmembrane</keyword>
<evidence type="ECO:0000313" key="2">
    <source>
        <dbReference type="EMBL" id="GAF35515.1"/>
    </source>
</evidence>
<dbReference type="Proteomes" id="UP000019488">
    <property type="component" value="Unassembled WGS sequence"/>
</dbReference>
<organism evidence="2 4">
    <name type="scientific">Lentilactobacillus farraginis DSM 18382 = JCM 14108</name>
    <dbReference type="NCBI Taxonomy" id="1423743"/>
    <lineage>
        <taxon>Bacteria</taxon>
        <taxon>Bacillati</taxon>
        <taxon>Bacillota</taxon>
        <taxon>Bacilli</taxon>
        <taxon>Lactobacillales</taxon>
        <taxon>Lactobacillaceae</taxon>
        <taxon>Lentilactobacillus</taxon>
    </lineage>
</organism>
<feature type="transmembrane region" description="Helical" evidence="1">
    <location>
        <begin position="116"/>
        <end position="140"/>
    </location>
</feature>
<keyword evidence="1" id="KW-1133">Transmembrane helix</keyword>